<dbReference type="EMBL" id="CM029050">
    <property type="protein sequence ID" value="KAG2566214.1"/>
    <property type="molecule type" value="Genomic_DNA"/>
</dbReference>
<sequence>MSAPRPPSSACSRRHWPCTIEDLASRRHCAMPRDMGAAAWGREWEPPPLEKVRRQGPWEGTAACAVRKAGSWRMASHRRETGTQGRGGRGGRAARGRAPRGGGRRGAPPRRWLHVVVEQRGRGAQRGTCSFGGTRAVRRCPHRAPTTWCCKSPWAAATDSWASSSPPFPSPPRRTRCSRPGLTHRSPQGVAPPWELDTTALVHPGLFTKAVLAASGAEVVIGEVEHSSASWSGTAAPPVSR</sequence>
<proteinExistence type="predicted"/>
<evidence type="ECO:0000313" key="2">
    <source>
        <dbReference type="EMBL" id="KAG2566214.1"/>
    </source>
</evidence>
<feature type="region of interest" description="Disordered" evidence="1">
    <location>
        <begin position="69"/>
        <end position="109"/>
    </location>
</feature>
<protein>
    <submittedName>
        <fullName evidence="2">Uncharacterized protein</fullName>
    </submittedName>
</protein>
<reference evidence="2 3" key="1">
    <citation type="submission" date="2020-05" db="EMBL/GenBank/DDBJ databases">
        <title>WGS assembly of Panicum virgatum.</title>
        <authorList>
            <person name="Lovell J.T."/>
            <person name="Jenkins J."/>
            <person name="Shu S."/>
            <person name="Juenger T.E."/>
            <person name="Schmutz J."/>
        </authorList>
    </citation>
    <scope>NUCLEOTIDE SEQUENCE [LARGE SCALE GENOMIC DNA]</scope>
    <source>
        <strain evidence="3">cv. AP13</strain>
    </source>
</reference>
<keyword evidence="3" id="KW-1185">Reference proteome</keyword>
<feature type="region of interest" description="Disordered" evidence="1">
    <location>
        <begin position="159"/>
        <end position="192"/>
    </location>
</feature>
<name>A0A8T0Q7A9_PANVG</name>
<dbReference type="AlphaFoldDB" id="A0A8T0Q7A9"/>
<accession>A0A8T0Q7A9</accession>
<organism evidence="2 3">
    <name type="scientific">Panicum virgatum</name>
    <name type="common">Blackwell switchgrass</name>
    <dbReference type="NCBI Taxonomy" id="38727"/>
    <lineage>
        <taxon>Eukaryota</taxon>
        <taxon>Viridiplantae</taxon>
        <taxon>Streptophyta</taxon>
        <taxon>Embryophyta</taxon>
        <taxon>Tracheophyta</taxon>
        <taxon>Spermatophyta</taxon>
        <taxon>Magnoliopsida</taxon>
        <taxon>Liliopsida</taxon>
        <taxon>Poales</taxon>
        <taxon>Poaceae</taxon>
        <taxon>PACMAD clade</taxon>
        <taxon>Panicoideae</taxon>
        <taxon>Panicodae</taxon>
        <taxon>Paniceae</taxon>
        <taxon>Panicinae</taxon>
        <taxon>Panicum</taxon>
        <taxon>Panicum sect. Hiantes</taxon>
    </lineage>
</organism>
<evidence type="ECO:0000313" key="3">
    <source>
        <dbReference type="Proteomes" id="UP000823388"/>
    </source>
</evidence>
<comment type="caution">
    <text evidence="2">The sequence shown here is derived from an EMBL/GenBank/DDBJ whole genome shotgun (WGS) entry which is preliminary data.</text>
</comment>
<gene>
    <name evidence="2" type="ORF">PVAP13_7NG203534</name>
</gene>
<dbReference type="Proteomes" id="UP000823388">
    <property type="component" value="Chromosome 7N"/>
</dbReference>
<evidence type="ECO:0000256" key="1">
    <source>
        <dbReference type="SAM" id="MobiDB-lite"/>
    </source>
</evidence>